<feature type="transmembrane region" description="Helical" evidence="1">
    <location>
        <begin position="80"/>
        <end position="101"/>
    </location>
</feature>
<protein>
    <recommendedName>
        <fullName evidence="4">DUF2516 family protein</fullName>
    </recommendedName>
</protein>
<dbReference type="EMBL" id="JACHJB010000003">
    <property type="protein sequence ID" value="MBB6350268.1"/>
    <property type="molecule type" value="Genomic_DNA"/>
</dbReference>
<keyword evidence="3" id="KW-1185">Reference proteome</keyword>
<keyword evidence="1" id="KW-0812">Transmembrane</keyword>
<keyword evidence="1" id="KW-0472">Membrane</keyword>
<dbReference type="Proteomes" id="UP000583800">
    <property type="component" value="Unassembled WGS sequence"/>
</dbReference>
<dbReference type="AlphaFoldDB" id="A0A7X0EZW2"/>
<comment type="caution">
    <text evidence="2">The sequence shown here is derived from an EMBL/GenBank/DDBJ whole genome shotgun (WGS) entry which is preliminary data.</text>
</comment>
<dbReference type="RefSeq" id="WP_185088089.1">
    <property type="nucleotide sequence ID" value="NZ_JACHJB010000003.1"/>
</dbReference>
<accession>A0A7X0EZW2</accession>
<evidence type="ECO:0008006" key="4">
    <source>
        <dbReference type="Google" id="ProtNLM"/>
    </source>
</evidence>
<dbReference type="Pfam" id="PF10724">
    <property type="entry name" value="DUF2516"/>
    <property type="match status" value="1"/>
</dbReference>
<keyword evidence="1" id="KW-1133">Transmembrane helix</keyword>
<reference evidence="2 3" key="1">
    <citation type="submission" date="2020-08" db="EMBL/GenBank/DDBJ databases">
        <title>Sequencing the genomes of 1000 actinobacteria strains.</title>
        <authorList>
            <person name="Klenk H.-P."/>
        </authorList>
    </citation>
    <scope>NUCLEOTIDE SEQUENCE [LARGE SCALE GENOMIC DNA]</scope>
    <source>
        <strain evidence="2 3">DSM 45913</strain>
    </source>
</reference>
<evidence type="ECO:0000313" key="3">
    <source>
        <dbReference type="Proteomes" id="UP000583800"/>
    </source>
</evidence>
<proteinExistence type="predicted"/>
<feature type="transmembrane region" description="Helical" evidence="1">
    <location>
        <begin position="48"/>
        <end position="68"/>
    </location>
</feature>
<evidence type="ECO:0000313" key="2">
    <source>
        <dbReference type="EMBL" id="MBB6350268.1"/>
    </source>
</evidence>
<name>A0A7X0EZW2_9ACTN</name>
<dbReference type="InterPro" id="IPR019662">
    <property type="entry name" value="DUF2516"/>
</dbReference>
<gene>
    <name evidence="2" type="ORF">FHU36_006840</name>
</gene>
<organism evidence="2 3">
    <name type="scientific">Nonomuraea muscovyensis</name>
    <dbReference type="NCBI Taxonomy" id="1124761"/>
    <lineage>
        <taxon>Bacteria</taxon>
        <taxon>Bacillati</taxon>
        <taxon>Actinomycetota</taxon>
        <taxon>Actinomycetes</taxon>
        <taxon>Streptosporangiales</taxon>
        <taxon>Streptosporangiaceae</taxon>
        <taxon>Nonomuraea</taxon>
    </lineage>
</organism>
<feature type="transmembrane region" description="Helical" evidence="1">
    <location>
        <begin position="6"/>
        <end position="28"/>
    </location>
</feature>
<evidence type="ECO:0000256" key="1">
    <source>
        <dbReference type="SAM" id="Phobius"/>
    </source>
</evidence>
<sequence>MDLINGGLNLLFLLLAIGIFGMAVYALVHALRVPDNAFISAGKLKKNIWLIILALATLFSAGGAWSFLQAFLMLGGMQFIGLGAVNIFSIAAVIAAVVYIVDVKPAVKGMGGRGGSSGPYGPW</sequence>